<keyword evidence="2" id="KW-1185">Reference proteome</keyword>
<accession>A0A9N9PIP9</accession>
<name>A0A9N9PIP9_9HELO</name>
<gene>
    <name evidence="1" type="ORF">HYFRA_00004664</name>
</gene>
<evidence type="ECO:0000313" key="1">
    <source>
        <dbReference type="EMBL" id="CAG8954739.1"/>
    </source>
</evidence>
<organism evidence="1 2">
    <name type="scientific">Hymenoscyphus fraxineus</name>
    <dbReference type="NCBI Taxonomy" id="746836"/>
    <lineage>
        <taxon>Eukaryota</taxon>
        <taxon>Fungi</taxon>
        <taxon>Dikarya</taxon>
        <taxon>Ascomycota</taxon>
        <taxon>Pezizomycotina</taxon>
        <taxon>Leotiomycetes</taxon>
        <taxon>Helotiales</taxon>
        <taxon>Helotiaceae</taxon>
        <taxon>Hymenoscyphus</taxon>
    </lineage>
</organism>
<dbReference type="AlphaFoldDB" id="A0A9N9PIP9"/>
<reference evidence="1" key="1">
    <citation type="submission" date="2021-07" db="EMBL/GenBank/DDBJ databases">
        <authorList>
            <person name="Durling M."/>
        </authorList>
    </citation>
    <scope>NUCLEOTIDE SEQUENCE</scope>
</reference>
<dbReference type="EMBL" id="CAJVRL010000057">
    <property type="protein sequence ID" value="CAG8954739.1"/>
    <property type="molecule type" value="Genomic_DNA"/>
</dbReference>
<proteinExistence type="predicted"/>
<dbReference type="OrthoDB" id="10405591at2759"/>
<sequence length="318" mass="36563">MTSTSKDFTFEGGDIRIKVKVKGSNAILDGLVCSQALCLSSEVWRKFIFPYLFALAHHRYDNIPQGIQKYDLLLALARTCRKYACATLITPYAKKWIDSNMEGWKDPQYREGYLFISWVFGNMETFTAQAVYLCTTLYVIDSKFLRASELGFFDLDSELMPPCIQSSMMDARTAAINFIVDRIEDHLKLLRDSEALMCTRGDKSCDLLVFSTLVTGLAKHFWPLSRVAAFQGPFEMILSKLSLAQEELKPNRYYEYRHEECRKLELEPVFEEALTGWDHIGSVEELVKDLETRVNGAEDLFLVDWMSQYWGGYQLLGT</sequence>
<comment type="caution">
    <text evidence="1">The sequence shown here is derived from an EMBL/GenBank/DDBJ whole genome shotgun (WGS) entry which is preliminary data.</text>
</comment>
<dbReference type="Proteomes" id="UP000696280">
    <property type="component" value="Unassembled WGS sequence"/>
</dbReference>
<evidence type="ECO:0000313" key="2">
    <source>
        <dbReference type="Proteomes" id="UP000696280"/>
    </source>
</evidence>
<protein>
    <submittedName>
        <fullName evidence="1">Uncharacterized protein</fullName>
    </submittedName>
</protein>